<dbReference type="SUPFAM" id="SSF51569">
    <property type="entry name" value="Aldolase"/>
    <property type="match status" value="1"/>
</dbReference>
<dbReference type="InterPro" id="IPR013785">
    <property type="entry name" value="Aldolase_TIM"/>
</dbReference>
<dbReference type="RefSeq" id="WP_259866496.1">
    <property type="nucleotide sequence ID" value="NZ_CP073720.1"/>
</dbReference>
<name>A0ABY5WCT5_9ACTN</name>
<dbReference type="NCBIfam" id="TIGR00167">
    <property type="entry name" value="cbbA"/>
    <property type="match status" value="1"/>
</dbReference>
<dbReference type="PANTHER" id="PTHR30304">
    <property type="entry name" value="D-TAGATOSE-1,6-BISPHOSPHATE ALDOLASE"/>
    <property type="match status" value="1"/>
</dbReference>
<sequence>MPLADPRPILAAARTERRGVGAFNTTLLEHAEALVAGAEAAKAPLVMQISENAVRYHGGLRPLAAAALALAEAADVPVVLHLDHAEDVALVHEAVSLGFTSVMFDGSGLPDDENRATTRRVVEHCHAHGVAVEAELGEVGGKDGVHAPGVRTDPEQARRFCADTGVDSLAVAVGTSHAMASRDAVVDLDLVAAIADRVPVPLVLHGSSGVDDATLRTVVTRGMTKVNIATHLNKVFTQVVRERLGADPKLMDARKYVAPARDAMAAEVERLLRLLDPRTTAGQR</sequence>
<proteinExistence type="predicted"/>
<keyword evidence="3" id="KW-1185">Reference proteome</keyword>
<dbReference type="PANTHER" id="PTHR30304:SF0">
    <property type="entry name" value="D-TAGATOSE-1,6-BISPHOSPHATE ALDOLASE SUBUNIT GATY-RELATED"/>
    <property type="match status" value="1"/>
</dbReference>
<comment type="cofactor">
    <cofactor evidence="1">
        <name>Zn(2+)</name>
        <dbReference type="ChEBI" id="CHEBI:29105"/>
    </cofactor>
</comment>
<dbReference type="PIRSF" id="PIRSF001359">
    <property type="entry name" value="F_bP_aldolase_II"/>
    <property type="match status" value="1"/>
</dbReference>
<dbReference type="EMBL" id="CP073720">
    <property type="protein sequence ID" value="UWP86879.1"/>
    <property type="molecule type" value="Genomic_DNA"/>
</dbReference>
<accession>A0ABY5WCT5</accession>
<reference evidence="2" key="1">
    <citation type="submission" date="2021-04" db="EMBL/GenBank/DDBJ databases">
        <authorList>
            <person name="Hartkoorn R.C."/>
            <person name="Beaudoing E."/>
            <person name="Hot D."/>
        </authorList>
    </citation>
    <scope>NUCLEOTIDE SEQUENCE</scope>
    <source>
        <strain evidence="2">NRRL B-16292</strain>
    </source>
</reference>
<gene>
    <name evidence="2" type="ORF">Dfulv_22600</name>
</gene>
<dbReference type="CDD" id="cd00947">
    <property type="entry name" value="TBP_aldolase_IIB"/>
    <property type="match status" value="1"/>
</dbReference>
<dbReference type="Gene3D" id="3.20.20.70">
    <property type="entry name" value="Aldolase class I"/>
    <property type="match status" value="1"/>
</dbReference>
<dbReference type="Pfam" id="PF01116">
    <property type="entry name" value="F_bP_aldolase"/>
    <property type="match status" value="1"/>
</dbReference>
<protein>
    <submittedName>
        <fullName evidence="2">Class II fructose-bisphosphate aldolase</fullName>
    </submittedName>
</protein>
<organism evidence="2 3">
    <name type="scientific">Dactylosporangium fulvum</name>
    <dbReference type="NCBI Taxonomy" id="53359"/>
    <lineage>
        <taxon>Bacteria</taxon>
        <taxon>Bacillati</taxon>
        <taxon>Actinomycetota</taxon>
        <taxon>Actinomycetes</taxon>
        <taxon>Micromonosporales</taxon>
        <taxon>Micromonosporaceae</taxon>
        <taxon>Dactylosporangium</taxon>
    </lineage>
</organism>
<evidence type="ECO:0000313" key="3">
    <source>
        <dbReference type="Proteomes" id="UP001059617"/>
    </source>
</evidence>
<evidence type="ECO:0000256" key="1">
    <source>
        <dbReference type="ARBA" id="ARBA00001947"/>
    </source>
</evidence>
<evidence type="ECO:0000313" key="2">
    <source>
        <dbReference type="EMBL" id="UWP86879.1"/>
    </source>
</evidence>
<reference evidence="2" key="2">
    <citation type="submission" date="2022-09" db="EMBL/GenBank/DDBJ databases">
        <title>Biosynthetic gene clusters of Dactylosporangioum fulvum.</title>
        <authorList>
            <person name="Caradec T."/>
        </authorList>
    </citation>
    <scope>NUCLEOTIDE SEQUENCE</scope>
    <source>
        <strain evidence="2">NRRL B-16292</strain>
    </source>
</reference>
<dbReference type="InterPro" id="IPR050246">
    <property type="entry name" value="Class_II_FBP_aldolase"/>
</dbReference>
<dbReference type="InterPro" id="IPR000771">
    <property type="entry name" value="FBA_II"/>
</dbReference>
<dbReference type="Proteomes" id="UP001059617">
    <property type="component" value="Chromosome"/>
</dbReference>